<proteinExistence type="predicted"/>
<protein>
    <submittedName>
        <fullName evidence="1">Uncharacterized protein</fullName>
    </submittedName>
</protein>
<accession>A0A928YQL3</accession>
<keyword evidence="2" id="KW-1185">Reference proteome</keyword>
<sequence length="123" mass="14351">MELKDRRGLGEGAKDTEKNYKIYKDFFAMVPPLGLGGFSSAKLCDFSAKLCGIKRPQRTRRSTKDAEKNCKFYKHFSQWFTLWGLGGFSCAKLCDFSVKLCGIKRPQRTRRRHKRHREKLQNL</sequence>
<reference evidence="1" key="1">
    <citation type="submission" date="2018-02" db="EMBL/GenBank/DDBJ databases">
        <authorList>
            <person name="Vasarhelyi B.M."/>
            <person name="Deshmukh S."/>
            <person name="Balint B."/>
            <person name="Kukolya J."/>
        </authorList>
    </citation>
    <scope>NUCLEOTIDE SEQUENCE</scope>
    <source>
        <strain evidence="1">KB22</strain>
    </source>
</reference>
<dbReference type="AlphaFoldDB" id="A0A928YQL3"/>
<gene>
    <name evidence="1" type="ORF">C4F49_08395</name>
</gene>
<evidence type="ECO:0000313" key="2">
    <source>
        <dbReference type="Proteomes" id="UP000616201"/>
    </source>
</evidence>
<evidence type="ECO:0000313" key="1">
    <source>
        <dbReference type="EMBL" id="MBE8713697.1"/>
    </source>
</evidence>
<organism evidence="1 2">
    <name type="scientific">Sphingobacterium hungaricum</name>
    <dbReference type="NCBI Taxonomy" id="2082723"/>
    <lineage>
        <taxon>Bacteria</taxon>
        <taxon>Pseudomonadati</taxon>
        <taxon>Bacteroidota</taxon>
        <taxon>Sphingobacteriia</taxon>
        <taxon>Sphingobacteriales</taxon>
        <taxon>Sphingobacteriaceae</taxon>
        <taxon>Sphingobacterium</taxon>
    </lineage>
</organism>
<dbReference type="EMBL" id="PRDK01000005">
    <property type="protein sequence ID" value="MBE8713697.1"/>
    <property type="molecule type" value="Genomic_DNA"/>
</dbReference>
<dbReference type="Proteomes" id="UP000616201">
    <property type="component" value="Unassembled WGS sequence"/>
</dbReference>
<comment type="caution">
    <text evidence="1">The sequence shown here is derived from an EMBL/GenBank/DDBJ whole genome shotgun (WGS) entry which is preliminary data.</text>
</comment>
<name>A0A928YQL3_9SPHI</name>